<name>A0A0G1PC96_UNCKA</name>
<dbReference type="InterPro" id="IPR005883">
    <property type="entry name" value="PilM"/>
</dbReference>
<dbReference type="SUPFAM" id="SSF53067">
    <property type="entry name" value="Actin-like ATPase domain"/>
    <property type="match status" value="2"/>
</dbReference>
<dbReference type="Gene3D" id="3.30.420.40">
    <property type="match status" value="2"/>
</dbReference>
<proteinExistence type="predicted"/>
<dbReference type="NCBIfam" id="TIGR01175">
    <property type="entry name" value="pilM"/>
    <property type="match status" value="1"/>
</dbReference>
<dbReference type="PANTHER" id="PTHR32432:SF3">
    <property type="entry name" value="ETHANOLAMINE UTILIZATION PROTEIN EUTJ"/>
    <property type="match status" value="1"/>
</dbReference>
<dbReference type="Proteomes" id="UP000034732">
    <property type="component" value="Unassembled WGS sequence"/>
</dbReference>
<dbReference type="Gene3D" id="3.30.1490.300">
    <property type="match status" value="1"/>
</dbReference>
<dbReference type="InterPro" id="IPR043129">
    <property type="entry name" value="ATPase_NBD"/>
</dbReference>
<dbReference type="PANTHER" id="PTHR32432">
    <property type="entry name" value="CELL DIVISION PROTEIN FTSA-RELATED"/>
    <property type="match status" value="1"/>
</dbReference>
<dbReference type="Pfam" id="PF11104">
    <property type="entry name" value="PilM_2"/>
    <property type="match status" value="1"/>
</dbReference>
<accession>A0A0G1PC96</accession>
<comment type="caution">
    <text evidence="1">The sequence shown here is derived from an EMBL/GenBank/DDBJ whole genome shotgun (WGS) entry which is preliminary data.</text>
</comment>
<evidence type="ECO:0000313" key="1">
    <source>
        <dbReference type="EMBL" id="KKU30434.1"/>
    </source>
</evidence>
<dbReference type="PIRSF" id="PIRSF019169">
    <property type="entry name" value="PilM"/>
    <property type="match status" value="1"/>
</dbReference>
<evidence type="ECO:0000313" key="2">
    <source>
        <dbReference type="Proteomes" id="UP000034732"/>
    </source>
</evidence>
<dbReference type="EMBL" id="LCMF01000022">
    <property type="protein sequence ID" value="KKU30434.1"/>
    <property type="molecule type" value="Genomic_DNA"/>
</dbReference>
<protein>
    <submittedName>
        <fullName evidence="1">Type IV pilus assembly protein PilM</fullName>
    </submittedName>
</protein>
<dbReference type="AlphaFoldDB" id="A0A0G1PC96"/>
<reference evidence="1 2" key="1">
    <citation type="journal article" date="2015" name="Nature">
        <title>rRNA introns, odd ribosomes, and small enigmatic genomes across a large radiation of phyla.</title>
        <authorList>
            <person name="Brown C.T."/>
            <person name="Hug L.A."/>
            <person name="Thomas B.C."/>
            <person name="Sharon I."/>
            <person name="Castelle C.J."/>
            <person name="Singh A."/>
            <person name="Wilkins M.J."/>
            <person name="Williams K.H."/>
            <person name="Banfield J.F."/>
        </authorList>
    </citation>
    <scope>NUCLEOTIDE SEQUENCE [LARGE SCALE GENOMIC DNA]</scope>
</reference>
<dbReference type="InterPro" id="IPR050696">
    <property type="entry name" value="FtsA/MreB"/>
</dbReference>
<sequence>MPVGLDLGSHTIRAVELDNVKGSVVLTRFGSYENPKISLESKTKEDLLTYTAALKSFFSEIGFSTPEVYTSLPESYVFTRVIKLPQMSEKELKTSIAFEAEQYIPLPLKDVSYDFQIIDNDLVDKDKMNVLLVAAKKEFLSKYVALVKGSGLSPKGLEPETLSLTRALNASVGKANASIIVNFGTNDSQIIVTYKGFVRFTRSISVGGGTITRAVAQGLGLEYAQAEEYKRTYGLDPSQAEGKVYNAIKPVFDGILGEIKRSRVFYTTHSPSVIINRIILCGGTALMPGLLFYVTNNLDLETELANPWRNIVFSDRIDSQKEKIMELGPIFVTAVGLALKELKKDGI</sequence>
<organism evidence="1 2">
    <name type="scientific">candidate division WWE3 bacterium GW2011_GWA1_46_21</name>
    <dbReference type="NCBI Taxonomy" id="1619107"/>
    <lineage>
        <taxon>Bacteria</taxon>
        <taxon>Katanobacteria</taxon>
    </lineage>
</organism>
<gene>
    <name evidence="1" type="ORF">UX44_C0022G0002</name>
</gene>
<dbReference type="CDD" id="cd24049">
    <property type="entry name" value="ASKHA_NBD_PilM"/>
    <property type="match status" value="1"/>
</dbReference>